<dbReference type="Pfam" id="PF00534">
    <property type="entry name" value="Glycos_transf_1"/>
    <property type="match status" value="1"/>
</dbReference>
<dbReference type="InterPro" id="IPR001296">
    <property type="entry name" value="Glyco_trans_1"/>
</dbReference>
<dbReference type="Pfam" id="PF13579">
    <property type="entry name" value="Glyco_trans_4_4"/>
    <property type="match status" value="1"/>
</dbReference>
<evidence type="ECO:0000256" key="1">
    <source>
        <dbReference type="ARBA" id="ARBA00022676"/>
    </source>
</evidence>
<sequence>MLVFRSIWLPDDESYIRAQMHGVTSLESVGGQWNVRGVGLRAAPLTTPENPAQILYPAGQFGDLAIRLFTATRTFGRLEAMVRRRRPAIIHAHSIADGILIEPIARRARVPLIVTAHSFDPLVHCTGMIGHRTQDLFDYVSVLIATTDSVKRALLSSAANPDRLVVHAPGVVVPGPVTAARGAADVAFVDEFDSLESFARMLRVIEGLPAGRRLTLLAVGDGAARHRAQGLAEERGHTANFVGAVSYAELPATLAGARVLVNTARTLGHADTSGVPASIFAAASVAVPAASFDYAEIRSVVADDDTGYLVSEATSRNLSHAVWKLAGQAGQDRALGANARRRIERDFNIDRQCALLGEIYASVA</sequence>
<keyword evidence="6" id="KW-1185">Reference proteome</keyword>
<dbReference type="InterPro" id="IPR050194">
    <property type="entry name" value="Glycosyltransferase_grp1"/>
</dbReference>
<dbReference type="SUPFAM" id="SSF53756">
    <property type="entry name" value="UDP-Glycosyltransferase/glycogen phosphorylase"/>
    <property type="match status" value="1"/>
</dbReference>
<comment type="caution">
    <text evidence="5">The sequence shown here is derived from an EMBL/GenBank/DDBJ whole genome shotgun (WGS) entry which is preliminary data.</text>
</comment>
<protein>
    <submittedName>
        <fullName evidence="5">Glycosyltransferase involved in cell wall biosynthesis</fullName>
    </submittedName>
</protein>
<evidence type="ECO:0000313" key="6">
    <source>
        <dbReference type="Proteomes" id="UP000776164"/>
    </source>
</evidence>
<evidence type="ECO:0000313" key="5">
    <source>
        <dbReference type="EMBL" id="MBM7473389.1"/>
    </source>
</evidence>
<gene>
    <name evidence="5" type="ORF">JOE66_003023</name>
</gene>
<dbReference type="Proteomes" id="UP000776164">
    <property type="component" value="Unassembled WGS sequence"/>
</dbReference>
<proteinExistence type="predicted"/>
<dbReference type="PANTHER" id="PTHR45947:SF14">
    <property type="entry name" value="SLL1723 PROTEIN"/>
    <property type="match status" value="1"/>
</dbReference>
<reference evidence="5 6" key="1">
    <citation type="submission" date="2021-01" db="EMBL/GenBank/DDBJ databases">
        <title>Sequencing the genomes of 1000 actinobacteria strains.</title>
        <authorList>
            <person name="Klenk H.-P."/>
        </authorList>
    </citation>
    <scope>NUCLEOTIDE SEQUENCE [LARGE SCALE GENOMIC DNA]</scope>
    <source>
        <strain evidence="5 6">DSM 13057</strain>
    </source>
</reference>
<organism evidence="5 6">
    <name type="scientific">Subtercola frigoramans</name>
    <dbReference type="NCBI Taxonomy" id="120298"/>
    <lineage>
        <taxon>Bacteria</taxon>
        <taxon>Bacillati</taxon>
        <taxon>Actinomycetota</taxon>
        <taxon>Actinomycetes</taxon>
        <taxon>Micrococcales</taxon>
        <taxon>Microbacteriaceae</taxon>
        <taxon>Subtercola</taxon>
    </lineage>
</organism>
<dbReference type="RefSeq" id="WP_205110812.1">
    <property type="nucleotide sequence ID" value="NZ_BAAAHT010000014.1"/>
</dbReference>
<feature type="domain" description="Glycosyltransferase subfamily 4-like N-terminal" evidence="4">
    <location>
        <begin position="31"/>
        <end position="170"/>
    </location>
</feature>
<evidence type="ECO:0000259" key="3">
    <source>
        <dbReference type="Pfam" id="PF00534"/>
    </source>
</evidence>
<dbReference type="PANTHER" id="PTHR45947">
    <property type="entry name" value="SULFOQUINOVOSYL TRANSFERASE SQD2"/>
    <property type="match status" value="1"/>
</dbReference>
<keyword evidence="1" id="KW-0328">Glycosyltransferase</keyword>
<evidence type="ECO:0000259" key="4">
    <source>
        <dbReference type="Pfam" id="PF13579"/>
    </source>
</evidence>
<dbReference type="Gene3D" id="3.40.50.2000">
    <property type="entry name" value="Glycogen Phosphorylase B"/>
    <property type="match status" value="2"/>
</dbReference>
<accession>A0ABS2L8S3</accession>
<keyword evidence="2" id="KW-0808">Transferase</keyword>
<evidence type="ECO:0000256" key="2">
    <source>
        <dbReference type="ARBA" id="ARBA00022679"/>
    </source>
</evidence>
<dbReference type="InterPro" id="IPR028098">
    <property type="entry name" value="Glyco_trans_4-like_N"/>
</dbReference>
<feature type="domain" description="Glycosyl transferase family 1" evidence="3">
    <location>
        <begin position="186"/>
        <end position="342"/>
    </location>
</feature>
<dbReference type="EMBL" id="JAFBBU010000001">
    <property type="protein sequence ID" value="MBM7473389.1"/>
    <property type="molecule type" value="Genomic_DNA"/>
</dbReference>
<name>A0ABS2L8S3_9MICO</name>